<name>A0A4Q2RTX9_9ACTN</name>
<evidence type="ECO:0000313" key="4">
    <source>
        <dbReference type="Proteomes" id="UP000291838"/>
    </source>
</evidence>
<accession>A0A4Q2RTX9</accession>
<sequence length="174" mass="19029">MHVRRILALALAGPLLLAGCSDPEPILPDPPTTSPSPTTPSPTDSETPEQESAEDFIRRWADENQRMFVTGDTERFLSLGPDCDDCKRIAETVDGIYDGGGSVEWDGWKILNLAPRGAPSANAFRFVVRSAPTRYRETANGPWKQLEGGRGVQLIVLKPVDSSWQVLESKELPG</sequence>
<evidence type="ECO:0008006" key="5">
    <source>
        <dbReference type="Google" id="ProtNLM"/>
    </source>
</evidence>
<proteinExistence type="predicted"/>
<feature type="signal peptide" evidence="2">
    <location>
        <begin position="1"/>
        <end position="18"/>
    </location>
</feature>
<evidence type="ECO:0000313" key="3">
    <source>
        <dbReference type="EMBL" id="RYB92477.1"/>
    </source>
</evidence>
<organism evidence="3 4">
    <name type="scientific">Nocardioides glacieisoli</name>
    <dbReference type="NCBI Taxonomy" id="1168730"/>
    <lineage>
        <taxon>Bacteria</taxon>
        <taxon>Bacillati</taxon>
        <taxon>Actinomycetota</taxon>
        <taxon>Actinomycetes</taxon>
        <taxon>Propionibacteriales</taxon>
        <taxon>Nocardioidaceae</taxon>
        <taxon>Nocardioides</taxon>
    </lineage>
</organism>
<reference evidence="3 4" key="1">
    <citation type="submission" date="2019-01" db="EMBL/GenBank/DDBJ databases">
        <title>Novel species of Nocardioides.</title>
        <authorList>
            <person name="Liu Q."/>
            <person name="Xin Y.-H."/>
        </authorList>
    </citation>
    <scope>NUCLEOTIDE SEQUENCE [LARGE SCALE GENOMIC DNA]</scope>
    <source>
        <strain evidence="3 4">HLT3-15</strain>
    </source>
</reference>
<gene>
    <name evidence="3" type="ORF">EUA06_05880</name>
</gene>
<dbReference type="PROSITE" id="PS51257">
    <property type="entry name" value="PROKAR_LIPOPROTEIN"/>
    <property type="match status" value="1"/>
</dbReference>
<comment type="caution">
    <text evidence="3">The sequence shown here is derived from an EMBL/GenBank/DDBJ whole genome shotgun (WGS) entry which is preliminary data.</text>
</comment>
<protein>
    <recommendedName>
        <fullName evidence="5">Lipoprotein</fullName>
    </recommendedName>
</protein>
<dbReference type="OrthoDB" id="3788680at2"/>
<evidence type="ECO:0000256" key="2">
    <source>
        <dbReference type="SAM" id="SignalP"/>
    </source>
</evidence>
<feature type="chain" id="PRO_5038708559" description="Lipoprotein" evidence="2">
    <location>
        <begin position="19"/>
        <end position="174"/>
    </location>
</feature>
<feature type="compositionally biased region" description="Pro residues" evidence="1">
    <location>
        <begin position="25"/>
        <end position="40"/>
    </location>
</feature>
<feature type="region of interest" description="Disordered" evidence="1">
    <location>
        <begin position="20"/>
        <end position="53"/>
    </location>
</feature>
<dbReference type="AlphaFoldDB" id="A0A4Q2RTX9"/>
<evidence type="ECO:0000256" key="1">
    <source>
        <dbReference type="SAM" id="MobiDB-lite"/>
    </source>
</evidence>
<dbReference type="Proteomes" id="UP000291838">
    <property type="component" value="Unassembled WGS sequence"/>
</dbReference>
<dbReference type="RefSeq" id="WP_129474082.1">
    <property type="nucleotide sequence ID" value="NZ_SDWS01000002.1"/>
</dbReference>
<dbReference type="EMBL" id="SDWS01000002">
    <property type="protein sequence ID" value="RYB92477.1"/>
    <property type="molecule type" value="Genomic_DNA"/>
</dbReference>
<keyword evidence="4" id="KW-1185">Reference proteome</keyword>
<keyword evidence="2" id="KW-0732">Signal</keyword>